<dbReference type="Gene3D" id="2.40.170.20">
    <property type="entry name" value="TonB-dependent receptor, beta-barrel domain"/>
    <property type="match status" value="1"/>
</dbReference>
<comment type="caution">
    <text evidence="12">The sequence shown here is derived from an EMBL/GenBank/DDBJ whole genome shotgun (WGS) entry which is preliminary data.</text>
</comment>
<evidence type="ECO:0000256" key="2">
    <source>
        <dbReference type="ARBA" id="ARBA00022448"/>
    </source>
</evidence>
<feature type="domain" description="TonB-dependent receptor-like beta-barrel" evidence="10">
    <location>
        <begin position="241"/>
        <end position="616"/>
    </location>
</feature>
<evidence type="ECO:0000313" key="12">
    <source>
        <dbReference type="EMBL" id="TLP40726.1"/>
    </source>
</evidence>
<dbReference type="Pfam" id="PF00593">
    <property type="entry name" value="TonB_dep_Rec_b-barrel"/>
    <property type="match status" value="1"/>
</dbReference>
<keyword evidence="5 9" id="KW-0798">TonB box</keyword>
<dbReference type="PANTHER" id="PTHR30069">
    <property type="entry name" value="TONB-DEPENDENT OUTER MEMBRANE RECEPTOR"/>
    <property type="match status" value="1"/>
</dbReference>
<keyword evidence="6 8" id="KW-0472">Membrane</keyword>
<evidence type="ECO:0000256" key="1">
    <source>
        <dbReference type="ARBA" id="ARBA00004571"/>
    </source>
</evidence>
<proteinExistence type="inferred from homology"/>
<evidence type="ECO:0000313" key="13">
    <source>
        <dbReference type="Proteomes" id="UP000308901"/>
    </source>
</evidence>
<evidence type="ECO:0000256" key="5">
    <source>
        <dbReference type="ARBA" id="ARBA00023077"/>
    </source>
</evidence>
<evidence type="ECO:0000256" key="3">
    <source>
        <dbReference type="ARBA" id="ARBA00022452"/>
    </source>
</evidence>
<evidence type="ECO:0000256" key="6">
    <source>
        <dbReference type="ARBA" id="ARBA00023136"/>
    </source>
</evidence>
<feature type="domain" description="TonB-dependent receptor plug" evidence="11">
    <location>
        <begin position="37"/>
        <end position="125"/>
    </location>
</feature>
<dbReference type="GO" id="GO:0044718">
    <property type="term" value="P:siderophore transmembrane transport"/>
    <property type="evidence" value="ECO:0007669"/>
    <property type="project" value="TreeGrafter"/>
</dbReference>
<dbReference type="Pfam" id="PF07715">
    <property type="entry name" value="Plug"/>
    <property type="match status" value="1"/>
</dbReference>
<dbReference type="OrthoDB" id="5332150at2"/>
<keyword evidence="4 8" id="KW-0812">Transmembrane</keyword>
<dbReference type="InterPro" id="IPR012910">
    <property type="entry name" value="Plug_dom"/>
</dbReference>
<keyword evidence="12" id="KW-0675">Receptor</keyword>
<dbReference type="Proteomes" id="UP000308901">
    <property type="component" value="Unassembled WGS sequence"/>
</dbReference>
<evidence type="ECO:0000259" key="11">
    <source>
        <dbReference type="Pfam" id="PF07715"/>
    </source>
</evidence>
<dbReference type="EMBL" id="VANU01000001">
    <property type="protein sequence ID" value="TLP40726.1"/>
    <property type="molecule type" value="Genomic_DNA"/>
</dbReference>
<accession>A0A5R8Y3S4</accession>
<reference evidence="12 13" key="1">
    <citation type="submission" date="2019-05" db="EMBL/GenBank/DDBJ databases">
        <title>Arcobacter sp. nov., isolated from sea sediment.</title>
        <authorList>
            <person name="Kim W."/>
        </authorList>
    </citation>
    <scope>NUCLEOTIDE SEQUENCE [LARGE SCALE GENOMIC DNA]</scope>
    <source>
        <strain evidence="12 13">CAU 1517</strain>
    </source>
</reference>
<dbReference type="InterPro" id="IPR036942">
    <property type="entry name" value="Beta-barrel_TonB_sf"/>
</dbReference>
<dbReference type="PANTHER" id="PTHR30069:SF49">
    <property type="entry name" value="OUTER MEMBRANE PROTEIN C"/>
    <property type="match status" value="1"/>
</dbReference>
<evidence type="ECO:0000256" key="8">
    <source>
        <dbReference type="PROSITE-ProRule" id="PRU01360"/>
    </source>
</evidence>
<dbReference type="SUPFAM" id="SSF56935">
    <property type="entry name" value="Porins"/>
    <property type="match status" value="1"/>
</dbReference>
<evidence type="ECO:0000256" key="4">
    <source>
        <dbReference type="ARBA" id="ARBA00022692"/>
    </source>
</evidence>
<dbReference type="RefSeq" id="WP_138151065.1">
    <property type="nucleotide sequence ID" value="NZ_VANU01000001.1"/>
</dbReference>
<sequence length="656" mass="72713">MKKSIILSLTTISMLFAENVVNIDEIQVTQEKINTTIVKDVSKEEIKSADLAESLVKNIPSVSLVRRSGIANDIILRGAKKDNINILVDDSKIYGACPNRMDPATSHVLTNNIEKVTVIEGPYDVENFGTLSGLVKVETKKPTKEFSGDINLNMGSFGYKKGSFTVSGGNDYIKLLLSASMEKSDQYEDGNGNDFYEQQVANGIAASLNPMVSGRLYSSSYQDAEAYEKKTLLTKAIVNIDDSSELNLSLNLNRSDNVLYPNTPMDAAYDDSDIYTLSYTKRNLGNYSKELNVEYYYSKVDHPMDTAFRVVANSGTVVTNHMNSSIWGSRIKNSMDIADSVLTYGLDTSVRNWKGQMLSTTGGVTTVTSTSLSSTDTKNKALFTTLEKSFGALDIEAGIRYDDTNIDNVDSAKTNRKYNALNGNIFAVYNLDNETRIFAGVGKSSRVPDARELYYGATNNNLEDTKNYEIDLGFEKSFGDLFIKTKFFYSKLEDYIYNASGFENIDASIYGAEVSGFYLITEDMILDYGLSYLKGKKDGNYADKDLAEIPPLKANLSLSYDFGPSILTTQLIASKGWSSYDSTAGEQDLGGYAVLNTKYNHNISRNFDVTLGIDNILDKTYTSTNTYNDITYIGSGDTELLNDPGRYFYINLKYTF</sequence>
<dbReference type="AlphaFoldDB" id="A0A5R8Y3S4"/>
<keyword evidence="3 8" id="KW-1134">Transmembrane beta strand</keyword>
<dbReference type="Gene3D" id="2.170.130.10">
    <property type="entry name" value="TonB-dependent receptor, plug domain"/>
    <property type="match status" value="1"/>
</dbReference>
<comment type="similarity">
    <text evidence="8 9">Belongs to the TonB-dependent receptor family.</text>
</comment>
<organism evidence="12 13">
    <name type="scientific">Arcobacter arenosus</name>
    <dbReference type="NCBI Taxonomy" id="2576037"/>
    <lineage>
        <taxon>Bacteria</taxon>
        <taxon>Pseudomonadati</taxon>
        <taxon>Campylobacterota</taxon>
        <taxon>Epsilonproteobacteria</taxon>
        <taxon>Campylobacterales</taxon>
        <taxon>Arcobacteraceae</taxon>
        <taxon>Arcobacter</taxon>
    </lineage>
</organism>
<gene>
    <name evidence="12" type="ORF">FDK22_01550</name>
</gene>
<dbReference type="PROSITE" id="PS52016">
    <property type="entry name" value="TONB_DEPENDENT_REC_3"/>
    <property type="match status" value="1"/>
</dbReference>
<dbReference type="GO" id="GO:0015344">
    <property type="term" value="F:siderophore uptake transmembrane transporter activity"/>
    <property type="evidence" value="ECO:0007669"/>
    <property type="project" value="TreeGrafter"/>
</dbReference>
<evidence type="ECO:0000256" key="9">
    <source>
        <dbReference type="RuleBase" id="RU003357"/>
    </source>
</evidence>
<keyword evidence="2 8" id="KW-0813">Transport</keyword>
<keyword evidence="7 8" id="KW-0998">Cell outer membrane</keyword>
<evidence type="ECO:0000259" key="10">
    <source>
        <dbReference type="Pfam" id="PF00593"/>
    </source>
</evidence>
<evidence type="ECO:0000256" key="7">
    <source>
        <dbReference type="ARBA" id="ARBA00023237"/>
    </source>
</evidence>
<dbReference type="InterPro" id="IPR000531">
    <property type="entry name" value="Beta-barrel_TonB"/>
</dbReference>
<keyword evidence="13" id="KW-1185">Reference proteome</keyword>
<dbReference type="InterPro" id="IPR037066">
    <property type="entry name" value="Plug_dom_sf"/>
</dbReference>
<dbReference type="GO" id="GO:0009279">
    <property type="term" value="C:cell outer membrane"/>
    <property type="evidence" value="ECO:0007669"/>
    <property type="project" value="UniProtKB-SubCell"/>
</dbReference>
<name>A0A5R8Y3S4_9BACT</name>
<dbReference type="InterPro" id="IPR039426">
    <property type="entry name" value="TonB-dep_rcpt-like"/>
</dbReference>
<protein>
    <submittedName>
        <fullName evidence="12">TonB-dependent receptor</fullName>
    </submittedName>
</protein>
<comment type="subcellular location">
    <subcellularLocation>
        <location evidence="1 8">Cell outer membrane</location>
        <topology evidence="1 8">Multi-pass membrane protein</topology>
    </subcellularLocation>
</comment>